<gene>
    <name evidence="2" type="ORF">C1H46_038452</name>
</gene>
<evidence type="ECO:0000256" key="1">
    <source>
        <dbReference type="SAM" id="MobiDB-lite"/>
    </source>
</evidence>
<reference evidence="2 3" key="1">
    <citation type="journal article" date="2019" name="G3 (Bethesda)">
        <title>Sequencing of a Wild Apple (Malus baccata) Genome Unravels the Differences Between Cultivated and Wild Apple Species Regarding Disease Resistance and Cold Tolerance.</title>
        <authorList>
            <person name="Chen X."/>
        </authorList>
    </citation>
    <scope>NUCLEOTIDE SEQUENCE [LARGE SCALE GENOMIC DNA]</scope>
    <source>
        <strain evidence="3">cv. Shandingzi</strain>
        <tissue evidence="2">Leaves</tissue>
    </source>
</reference>
<evidence type="ECO:0000313" key="3">
    <source>
        <dbReference type="Proteomes" id="UP000315295"/>
    </source>
</evidence>
<comment type="caution">
    <text evidence="2">The sequence shown here is derived from an EMBL/GenBank/DDBJ whole genome shotgun (WGS) entry which is preliminary data.</text>
</comment>
<evidence type="ECO:0000313" key="2">
    <source>
        <dbReference type="EMBL" id="TQD76014.1"/>
    </source>
</evidence>
<feature type="region of interest" description="Disordered" evidence="1">
    <location>
        <begin position="1"/>
        <end position="45"/>
    </location>
</feature>
<organism evidence="2 3">
    <name type="scientific">Malus baccata</name>
    <name type="common">Siberian crab apple</name>
    <name type="synonym">Pyrus baccata</name>
    <dbReference type="NCBI Taxonomy" id="106549"/>
    <lineage>
        <taxon>Eukaryota</taxon>
        <taxon>Viridiplantae</taxon>
        <taxon>Streptophyta</taxon>
        <taxon>Embryophyta</taxon>
        <taxon>Tracheophyta</taxon>
        <taxon>Spermatophyta</taxon>
        <taxon>Magnoliopsida</taxon>
        <taxon>eudicotyledons</taxon>
        <taxon>Gunneridae</taxon>
        <taxon>Pentapetalae</taxon>
        <taxon>rosids</taxon>
        <taxon>fabids</taxon>
        <taxon>Rosales</taxon>
        <taxon>Rosaceae</taxon>
        <taxon>Amygdaloideae</taxon>
        <taxon>Maleae</taxon>
        <taxon>Malus</taxon>
    </lineage>
</organism>
<feature type="compositionally biased region" description="Basic residues" evidence="1">
    <location>
        <begin position="18"/>
        <end position="30"/>
    </location>
</feature>
<proteinExistence type="predicted"/>
<accession>A0A540KP60</accession>
<dbReference type="EMBL" id="VIEB01001059">
    <property type="protein sequence ID" value="TQD76014.1"/>
    <property type="molecule type" value="Genomic_DNA"/>
</dbReference>
<name>A0A540KP60_MALBA</name>
<feature type="compositionally biased region" description="Polar residues" evidence="1">
    <location>
        <begin position="1"/>
        <end position="17"/>
    </location>
</feature>
<dbReference type="AlphaFoldDB" id="A0A540KP60"/>
<sequence length="195" mass="22969">MNVPQNCSRKSASQISSPKRKFDKIIKNKKMSNQMGEVRRTQKAERENLKWGGEIQIISRSFDVLKGTQKAKRGDEQKRRRKSCLAWRKISESEGERKAESEREREEQEEEVVYQMITRNSKYDSISSSPIYRWLEEGAEAAADVDNCIRTQKQKAKKANVVMAFRLRLFNRRQRERGEERKRERRVESVGNVLS</sequence>
<keyword evidence="3" id="KW-1185">Reference proteome</keyword>
<protein>
    <submittedName>
        <fullName evidence="2">Uncharacterized protein</fullName>
    </submittedName>
</protein>
<dbReference type="Proteomes" id="UP000315295">
    <property type="component" value="Unassembled WGS sequence"/>
</dbReference>